<sequence>MGHLEDPGTWVASDDADRFVVDAQWECQDRNDERSDSSGWVLMEAPEILVAREAGGSVDSYSPEEARKLAERLLEAADEGERRWAAAVSALDHPNWLTPLTSQ</sequence>
<dbReference type="RefSeq" id="WP_282540434.1">
    <property type="nucleotide sequence ID" value="NZ_JASCIQ010000001.1"/>
</dbReference>
<reference evidence="1 2" key="1">
    <citation type="submission" date="2023-05" db="EMBL/GenBank/DDBJ databases">
        <title>Draft genome sequence of Streptomyces sp. B-S-A6 isolated from a cave soil in Thailand.</title>
        <authorList>
            <person name="Chamroensaksri N."/>
            <person name="Muangham S."/>
        </authorList>
    </citation>
    <scope>NUCLEOTIDE SEQUENCE [LARGE SCALE GENOMIC DNA]</scope>
    <source>
        <strain evidence="1 2">B-S-A6</strain>
    </source>
</reference>
<protein>
    <submittedName>
        <fullName evidence="1">Uncharacterized protein</fullName>
    </submittedName>
</protein>
<proteinExistence type="predicted"/>
<evidence type="ECO:0000313" key="2">
    <source>
        <dbReference type="Proteomes" id="UP001223978"/>
    </source>
</evidence>
<dbReference type="Proteomes" id="UP001223978">
    <property type="component" value="Unassembled WGS sequence"/>
</dbReference>
<comment type="caution">
    <text evidence="1">The sequence shown here is derived from an EMBL/GenBank/DDBJ whole genome shotgun (WGS) entry which is preliminary data.</text>
</comment>
<name>A0ABT6S322_9ACTN</name>
<gene>
    <name evidence="1" type="ORF">QIS96_01350</name>
</gene>
<keyword evidence="2" id="KW-1185">Reference proteome</keyword>
<accession>A0ABT6S322</accession>
<dbReference type="EMBL" id="JASCIQ010000001">
    <property type="protein sequence ID" value="MDI3402485.1"/>
    <property type="molecule type" value="Genomic_DNA"/>
</dbReference>
<organism evidence="1 2">
    <name type="scientific">Streptomyces cavernicola</name>
    <dbReference type="NCBI Taxonomy" id="3043613"/>
    <lineage>
        <taxon>Bacteria</taxon>
        <taxon>Bacillati</taxon>
        <taxon>Actinomycetota</taxon>
        <taxon>Actinomycetes</taxon>
        <taxon>Kitasatosporales</taxon>
        <taxon>Streptomycetaceae</taxon>
        <taxon>Streptomyces</taxon>
    </lineage>
</organism>
<evidence type="ECO:0000313" key="1">
    <source>
        <dbReference type="EMBL" id="MDI3402485.1"/>
    </source>
</evidence>